<evidence type="ECO:0000313" key="2">
    <source>
        <dbReference type="Proteomes" id="UP000176682"/>
    </source>
</evidence>
<accession>A0A1F5FBA6</accession>
<evidence type="ECO:0000313" key="1">
    <source>
        <dbReference type="EMBL" id="OGD76897.1"/>
    </source>
</evidence>
<sequence>MRDKQKDCPFTALRRHTYTSARREADIARLIEALATAPVVIRYGEYPSLKPTEFIRLTRKNLPPGFSHELIGADIRIQRK</sequence>
<proteinExistence type="predicted"/>
<gene>
    <name evidence="1" type="ORF">A2368_02425</name>
</gene>
<dbReference type="Proteomes" id="UP000176682">
    <property type="component" value="Unassembled WGS sequence"/>
</dbReference>
<protein>
    <submittedName>
        <fullName evidence="1">Uncharacterized protein</fullName>
    </submittedName>
</protein>
<name>A0A1F5FBA6_9BACT</name>
<organism evidence="1 2">
    <name type="scientific">Candidatus Collierbacteria bacterium RIFOXYB1_FULL_49_13</name>
    <dbReference type="NCBI Taxonomy" id="1817728"/>
    <lineage>
        <taxon>Bacteria</taxon>
        <taxon>Candidatus Collieribacteriota</taxon>
    </lineage>
</organism>
<dbReference type="EMBL" id="MFAM01000065">
    <property type="protein sequence ID" value="OGD76897.1"/>
    <property type="molecule type" value="Genomic_DNA"/>
</dbReference>
<dbReference type="AlphaFoldDB" id="A0A1F5FBA6"/>
<comment type="caution">
    <text evidence="1">The sequence shown here is derived from an EMBL/GenBank/DDBJ whole genome shotgun (WGS) entry which is preliminary data.</text>
</comment>
<reference evidence="1 2" key="1">
    <citation type="journal article" date="2016" name="Nat. Commun.">
        <title>Thousands of microbial genomes shed light on interconnected biogeochemical processes in an aquifer system.</title>
        <authorList>
            <person name="Anantharaman K."/>
            <person name="Brown C.T."/>
            <person name="Hug L.A."/>
            <person name="Sharon I."/>
            <person name="Castelle C.J."/>
            <person name="Probst A.J."/>
            <person name="Thomas B.C."/>
            <person name="Singh A."/>
            <person name="Wilkins M.J."/>
            <person name="Karaoz U."/>
            <person name="Brodie E.L."/>
            <person name="Williams K.H."/>
            <person name="Hubbard S.S."/>
            <person name="Banfield J.F."/>
        </authorList>
    </citation>
    <scope>NUCLEOTIDE SEQUENCE [LARGE SCALE GENOMIC DNA]</scope>
</reference>